<dbReference type="InterPro" id="IPR021109">
    <property type="entry name" value="Peptidase_aspartic_dom_sf"/>
</dbReference>
<dbReference type="CDD" id="cd05483">
    <property type="entry name" value="retropepsin_like_bacteria"/>
    <property type="match status" value="1"/>
</dbReference>
<dbReference type="Pfam" id="PF13975">
    <property type="entry name" value="gag-asp_proteas"/>
    <property type="match status" value="1"/>
</dbReference>
<proteinExistence type="predicted"/>
<accession>A0ABT3ZBL3</accession>
<dbReference type="Proteomes" id="UP001073227">
    <property type="component" value="Unassembled WGS sequence"/>
</dbReference>
<feature type="chain" id="PRO_5045839912" evidence="1">
    <location>
        <begin position="23"/>
        <end position="184"/>
    </location>
</feature>
<dbReference type="SUPFAM" id="SSF50630">
    <property type="entry name" value="Acid proteases"/>
    <property type="match status" value="1"/>
</dbReference>
<gene>
    <name evidence="2" type="ORF">OEG84_16095</name>
</gene>
<dbReference type="NCBIfam" id="TIGR02281">
    <property type="entry name" value="clan_AA_DTGA"/>
    <property type="match status" value="1"/>
</dbReference>
<name>A0ABT3ZBL3_9HYPH</name>
<sequence length="184" mass="19947">MIKKLFLISCVVLSIAALPQYAQNISEFVATASTPEPVAEKPLVQTVAKTPSRPVAHYATGYRAASIQMDKSGHFSADFRINGRNVRGLIDTGATYVAFNMSAARNLGLNLGTSDFKHQVNTANGNVKAALVVLDRMEVGSISVENVEAFVLEDKALSSFLVGMSFMSKVQSYRVVKDKLEMIN</sequence>
<protein>
    <submittedName>
        <fullName evidence="2">TIGR02281 family clan AA aspartic protease</fullName>
        <ecNumber evidence="2">3.4.23.-</ecNumber>
    </submittedName>
</protein>
<keyword evidence="1" id="KW-0732">Signal</keyword>
<keyword evidence="2" id="KW-0378">Hydrolase</keyword>
<keyword evidence="3" id="KW-1185">Reference proteome</keyword>
<dbReference type="GO" id="GO:0006508">
    <property type="term" value="P:proteolysis"/>
    <property type="evidence" value="ECO:0007669"/>
    <property type="project" value="UniProtKB-KW"/>
</dbReference>
<evidence type="ECO:0000313" key="2">
    <source>
        <dbReference type="EMBL" id="MCY0149188.1"/>
    </source>
</evidence>
<evidence type="ECO:0000313" key="3">
    <source>
        <dbReference type="Proteomes" id="UP001073227"/>
    </source>
</evidence>
<dbReference type="GO" id="GO:0008233">
    <property type="term" value="F:peptidase activity"/>
    <property type="evidence" value="ECO:0007669"/>
    <property type="project" value="UniProtKB-KW"/>
</dbReference>
<dbReference type="EMBL" id="JAOVZR010000001">
    <property type="protein sequence ID" value="MCY0149188.1"/>
    <property type="molecule type" value="Genomic_DNA"/>
</dbReference>
<comment type="caution">
    <text evidence="2">The sequence shown here is derived from an EMBL/GenBank/DDBJ whole genome shotgun (WGS) entry which is preliminary data.</text>
</comment>
<reference evidence="2" key="1">
    <citation type="submission" date="2022-10" db="EMBL/GenBank/DDBJ databases">
        <title>Hoeflea sp. G2-23, isolated from marine algae.</title>
        <authorList>
            <person name="Kristyanto S."/>
            <person name="Kim J.M."/>
            <person name="Jeon C.O."/>
        </authorList>
    </citation>
    <scope>NUCLEOTIDE SEQUENCE</scope>
    <source>
        <strain evidence="2">G2-23</strain>
    </source>
</reference>
<dbReference type="RefSeq" id="WP_267654689.1">
    <property type="nucleotide sequence ID" value="NZ_JAOVZR010000001.1"/>
</dbReference>
<feature type="signal peptide" evidence="1">
    <location>
        <begin position="1"/>
        <end position="22"/>
    </location>
</feature>
<dbReference type="EC" id="3.4.23.-" evidence="2"/>
<dbReference type="InterPro" id="IPR011969">
    <property type="entry name" value="Clan_AA_Asp_peptidase_C"/>
</dbReference>
<keyword evidence="2" id="KW-0645">Protease</keyword>
<evidence type="ECO:0000256" key="1">
    <source>
        <dbReference type="SAM" id="SignalP"/>
    </source>
</evidence>
<dbReference type="InterPro" id="IPR034122">
    <property type="entry name" value="Retropepsin-like_bacterial"/>
</dbReference>
<dbReference type="Gene3D" id="2.40.70.10">
    <property type="entry name" value="Acid Proteases"/>
    <property type="match status" value="1"/>
</dbReference>
<organism evidence="2 3">
    <name type="scientific">Hoeflea algicola</name>
    <dbReference type="NCBI Taxonomy" id="2983763"/>
    <lineage>
        <taxon>Bacteria</taxon>
        <taxon>Pseudomonadati</taxon>
        <taxon>Pseudomonadota</taxon>
        <taxon>Alphaproteobacteria</taxon>
        <taxon>Hyphomicrobiales</taxon>
        <taxon>Rhizobiaceae</taxon>
        <taxon>Hoeflea</taxon>
    </lineage>
</organism>